<accession>C6WBN1</accession>
<organism evidence="1 2">
    <name type="scientific">Actinosynnema mirum (strain ATCC 29888 / DSM 43827 / JCM 3225 / NBRC 14064 / NCIMB 13271 / NRRL B-12336 / IMRU 3971 / 101)</name>
    <dbReference type="NCBI Taxonomy" id="446462"/>
    <lineage>
        <taxon>Bacteria</taxon>
        <taxon>Bacillati</taxon>
        <taxon>Actinomycetota</taxon>
        <taxon>Actinomycetes</taxon>
        <taxon>Pseudonocardiales</taxon>
        <taxon>Pseudonocardiaceae</taxon>
        <taxon>Actinosynnema</taxon>
    </lineage>
</organism>
<dbReference type="KEGG" id="ami:Amir_1650"/>
<dbReference type="STRING" id="446462.Amir_1650"/>
<evidence type="ECO:0000313" key="2">
    <source>
        <dbReference type="Proteomes" id="UP000002213"/>
    </source>
</evidence>
<dbReference type="EMBL" id="CP001630">
    <property type="protein sequence ID" value="ACU35599.1"/>
    <property type="molecule type" value="Genomic_DNA"/>
</dbReference>
<gene>
    <name evidence="1" type="ordered locus">Amir_1650</name>
</gene>
<reference evidence="1 2" key="1">
    <citation type="journal article" date="2009" name="Stand. Genomic Sci.">
        <title>Complete genome sequence of Actinosynnema mirum type strain (101).</title>
        <authorList>
            <person name="Land M."/>
            <person name="Lapidus A."/>
            <person name="Mayilraj S."/>
            <person name="Chen F."/>
            <person name="Copeland A."/>
            <person name="Del Rio T.G."/>
            <person name="Nolan M."/>
            <person name="Lucas S."/>
            <person name="Tice H."/>
            <person name="Cheng J.F."/>
            <person name="Chertkov O."/>
            <person name="Bruce D."/>
            <person name="Goodwin L."/>
            <person name="Pitluck S."/>
            <person name="Rohde M."/>
            <person name="Goker M."/>
            <person name="Pati A."/>
            <person name="Ivanova N."/>
            <person name="Mavromatis K."/>
            <person name="Chen A."/>
            <person name="Palaniappan K."/>
            <person name="Hauser L."/>
            <person name="Chang Y.J."/>
            <person name="Jeffries C.C."/>
            <person name="Brettin T."/>
            <person name="Detter J.C."/>
            <person name="Han C."/>
            <person name="Chain P."/>
            <person name="Tindall B.J."/>
            <person name="Bristow J."/>
            <person name="Eisen J.A."/>
            <person name="Markowitz V."/>
            <person name="Hugenholtz P."/>
            <person name="Kyrpides N.C."/>
            <person name="Klenk H.P."/>
        </authorList>
    </citation>
    <scope>NUCLEOTIDE SEQUENCE [LARGE SCALE GENOMIC DNA]</scope>
    <source>
        <strain evidence="2">ATCC 29888 / DSM 43827 / JCM 3225 / NBRC 14064 / NCIMB 13271 / NRRL B-12336 / IMRU 3971 / 101</strain>
    </source>
</reference>
<dbReference type="InterPro" id="IPR009319">
    <property type="entry name" value="Phage_A118_VSP1"/>
</dbReference>
<sequence length="354" mass="39077">MRGVDPEAAYRTMKTLTSVWEVASERMLGVVARRLARGVTEPGWAESKSREVLLVRAELQAVVARYLADGMEAEAQAALDAAYGIGERVAEQLGEVAATTNPDRVTALVTRFVGQLQGTVVPVIRAHEDVYQRAIQDSESLMATGTIVRREAVAQAVADLVQAGEERFVDRSGRRWHLDAYVRMAGRTAAAQSAVEGQLDGLVARGRDLVVISDSPRECRKCQPWEGKLLSITGGTAIGSEVDGHRVAGTVEEAREGGLWHPNCTHRADVFTPGFTRVPVARENPEGYREQQRLRKYERELRDLKRGLSAVEELGDTQVGRAYRREIRAHTARLAAYAEATGQLRRRERERPVG</sequence>
<name>C6WBN1_ACTMD</name>
<dbReference type="GO" id="GO:0005198">
    <property type="term" value="F:structural molecule activity"/>
    <property type="evidence" value="ECO:0007669"/>
    <property type="project" value="InterPro"/>
</dbReference>
<proteinExistence type="predicted"/>
<protein>
    <recommendedName>
        <fullName evidence="3">Phage minor capsid protein 2</fullName>
    </recommendedName>
</protein>
<keyword evidence="2" id="KW-1185">Reference proteome</keyword>
<dbReference type="AlphaFoldDB" id="C6WBN1"/>
<dbReference type="eggNOG" id="ENOG5032RIQ">
    <property type="taxonomic scope" value="Bacteria"/>
</dbReference>
<evidence type="ECO:0008006" key="3">
    <source>
        <dbReference type="Google" id="ProtNLM"/>
    </source>
</evidence>
<dbReference type="Pfam" id="PF06152">
    <property type="entry name" value="Phage_min_cap2"/>
    <property type="match status" value="1"/>
</dbReference>
<dbReference type="HOGENOM" id="CLU_025929_3_0_11"/>
<dbReference type="Proteomes" id="UP000002213">
    <property type="component" value="Chromosome"/>
</dbReference>
<dbReference type="RefSeq" id="WP_015800488.1">
    <property type="nucleotide sequence ID" value="NC_013093.1"/>
</dbReference>
<evidence type="ECO:0000313" key="1">
    <source>
        <dbReference type="EMBL" id="ACU35599.1"/>
    </source>
</evidence>